<dbReference type="NCBIfam" id="TIGR01868">
    <property type="entry name" value="casD_Cas5e"/>
    <property type="match status" value="1"/>
</dbReference>
<evidence type="ECO:0000256" key="1">
    <source>
        <dbReference type="ARBA" id="ARBA00023118"/>
    </source>
</evidence>
<dbReference type="Gene3D" id="3.30.70.2660">
    <property type="match status" value="1"/>
</dbReference>
<dbReference type="GO" id="GO:0003723">
    <property type="term" value="F:RNA binding"/>
    <property type="evidence" value="ECO:0007669"/>
    <property type="project" value="InterPro"/>
</dbReference>
<dbReference type="GO" id="GO:0043571">
    <property type="term" value="P:maintenance of CRISPR repeat elements"/>
    <property type="evidence" value="ECO:0007669"/>
    <property type="project" value="InterPro"/>
</dbReference>
<organism evidence="3 4">
    <name type="scientific">Actinacidiphila oryziradicis</name>
    <dbReference type="NCBI Taxonomy" id="2571141"/>
    <lineage>
        <taxon>Bacteria</taxon>
        <taxon>Bacillati</taxon>
        <taxon>Actinomycetota</taxon>
        <taxon>Actinomycetes</taxon>
        <taxon>Kitasatosporales</taxon>
        <taxon>Streptomycetaceae</taxon>
        <taxon>Actinacidiphila</taxon>
    </lineage>
</organism>
<comment type="caution">
    <text evidence="3">The sequence shown here is derived from an EMBL/GenBank/DDBJ whole genome shotgun (WGS) entry which is preliminary data.</text>
</comment>
<keyword evidence="4" id="KW-1185">Reference proteome</keyword>
<protein>
    <submittedName>
        <fullName evidence="3">Type I-E CRISPR-associated protein Cas5/CasD</fullName>
    </submittedName>
</protein>
<dbReference type="AlphaFoldDB" id="A0A4U0SH75"/>
<dbReference type="GO" id="GO:0051607">
    <property type="term" value="P:defense response to virus"/>
    <property type="evidence" value="ECO:0007669"/>
    <property type="project" value="UniProtKB-KW"/>
</dbReference>
<gene>
    <name evidence="3" type="primary">cas5e</name>
    <name evidence="3" type="ORF">FCI23_45095</name>
</gene>
<dbReference type="CDD" id="cd09693">
    <property type="entry name" value="Cas5_I"/>
    <property type="match status" value="1"/>
</dbReference>
<evidence type="ECO:0000313" key="3">
    <source>
        <dbReference type="EMBL" id="TJZ99594.1"/>
    </source>
</evidence>
<dbReference type="NCBIfam" id="TIGR02593">
    <property type="entry name" value="CRISPR_cas5"/>
    <property type="match status" value="1"/>
</dbReference>
<dbReference type="Proteomes" id="UP000305778">
    <property type="component" value="Unassembled WGS sequence"/>
</dbReference>
<accession>A0A4U0SH75</accession>
<sequence>MSGLLLRLAGPQSSWGESAAFHDRLTTPFPTRSALIGLFAAAEGRPRHTALHPHRDLPGAPCYTDLVLTIRIDRPGTPHTDFHTTGGGRPPGRGLRTSDGRHRPPAKSTLVTHRRYLAGAVFTVAVQGPPVLLQRIADTLEQPRWAPFLGRRSCVPDEPLVLRASVPDPVGELTGHVPLTLDRPPPPGQDTVAVGFLWEHPPPHTPAATEHHLADTPADFTPATRRYRMRPVWHTTEHLPAALYAGPRPLDRLTDYVLNQEHPA</sequence>
<feature type="region of interest" description="Disordered" evidence="2">
    <location>
        <begin position="75"/>
        <end position="108"/>
    </location>
</feature>
<name>A0A4U0SH75_9ACTN</name>
<dbReference type="InterPro" id="IPR021124">
    <property type="entry name" value="CRISPR-assoc_prot_Cas5"/>
</dbReference>
<dbReference type="InterPro" id="IPR013422">
    <property type="entry name" value="CRISPR-assoc_prot_Cas5_N"/>
</dbReference>
<keyword evidence="1" id="KW-0051">Antiviral defense</keyword>
<dbReference type="EMBL" id="SUMC01000101">
    <property type="protein sequence ID" value="TJZ99594.1"/>
    <property type="molecule type" value="Genomic_DNA"/>
</dbReference>
<reference evidence="3 4" key="1">
    <citation type="submission" date="2019-04" db="EMBL/GenBank/DDBJ databases">
        <title>Streptomyces oryziradicis sp. nov., a novel actinomycete isolated from rhizosphere soil of rice (Oryza sativa L.).</title>
        <authorList>
            <person name="Li C."/>
        </authorList>
    </citation>
    <scope>NUCLEOTIDE SEQUENCE [LARGE SCALE GENOMIC DNA]</scope>
    <source>
        <strain evidence="3 4">NEAU-C40</strain>
    </source>
</reference>
<dbReference type="Pfam" id="PF09704">
    <property type="entry name" value="Cas_Cas5d"/>
    <property type="match status" value="1"/>
</dbReference>
<dbReference type="InterPro" id="IPR010147">
    <property type="entry name" value="CRISPR-assoc_prot_CasD"/>
</dbReference>
<evidence type="ECO:0000313" key="4">
    <source>
        <dbReference type="Proteomes" id="UP000305778"/>
    </source>
</evidence>
<evidence type="ECO:0000256" key="2">
    <source>
        <dbReference type="SAM" id="MobiDB-lite"/>
    </source>
</evidence>
<dbReference type="RefSeq" id="WP_136729847.1">
    <property type="nucleotide sequence ID" value="NZ_SUMC01000101.1"/>
</dbReference>
<proteinExistence type="predicted"/>
<dbReference type="OrthoDB" id="3189549at2"/>